<dbReference type="PRINTS" id="PR00420">
    <property type="entry name" value="RNGMNOXGNASE"/>
</dbReference>
<gene>
    <name evidence="4" type="ORF">OFY01_19725</name>
</gene>
<evidence type="ECO:0000313" key="4">
    <source>
        <dbReference type="EMBL" id="MCX3061950.1"/>
    </source>
</evidence>
<dbReference type="InterPro" id="IPR044152">
    <property type="entry name" value="YqjM-like"/>
</dbReference>
<dbReference type="Pfam" id="PF00724">
    <property type="entry name" value="Oxidored_FMN"/>
    <property type="match status" value="1"/>
</dbReference>
<organism evidence="4 5">
    <name type="scientific">Streptomyces beihaiensis</name>
    <dbReference type="NCBI Taxonomy" id="2984495"/>
    <lineage>
        <taxon>Bacteria</taxon>
        <taxon>Bacillati</taxon>
        <taxon>Actinomycetota</taxon>
        <taxon>Actinomycetes</taxon>
        <taxon>Kitasatosporales</taxon>
        <taxon>Streptomycetaceae</taxon>
        <taxon>Streptomyces</taxon>
    </lineage>
</organism>
<comment type="caution">
    <text evidence="4">The sequence shown here is derived from an EMBL/GenBank/DDBJ whole genome shotgun (WGS) entry which is preliminary data.</text>
</comment>
<dbReference type="InterPro" id="IPR013785">
    <property type="entry name" value="Aldolase_TIM"/>
</dbReference>
<dbReference type="PANTHER" id="PTHR43303">
    <property type="entry name" value="NADPH DEHYDROGENASE C23G7.10C-RELATED"/>
    <property type="match status" value="1"/>
</dbReference>
<evidence type="ECO:0000256" key="1">
    <source>
        <dbReference type="SAM" id="MobiDB-lite"/>
    </source>
</evidence>
<evidence type="ECO:0000313" key="5">
    <source>
        <dbReference type="Proteomes" id="UP001163064"/>
    </source>
</evidence>
<accession>A0ABT3TYT9</accession>
<dbReference type="Gene3D" id="3.30.9.20">
    <property type="match status" value="1"/>
</dbReference>
<feature type="domain" description="NADH:flavin oxidoreductase/NADH oxidase N-terminal" evidence="2">
    <location>
        <begin position="409"/>
        <end position="744"/>
    </location>
</feature>
<protein>
    <submittedName>
        <fullName evidence="4">Bifunctional salicylyl-CoA 5-hydroxylase/oxidoreductase</fullName>
    </submittedName>
</protein>
<proteinExistence type="predicted"/>
<reference evidence="4" key="1">
    <citation type="submission" date="2022-10" db="EMBL/GenBank/DDBJ databases">
        <title>Streptomyces beihaiensis sp. nov., a chitin degrading actinobacterium, isolated from shrimp pond soil.</title>
        <authorList>
            <person name="Xie J."/>
            <person name="Shen N."/>
        </authorList>
    </citation>
    <scope>NUCLEOTIDE SEQUENCE</scope>
    <source>
        <strain evidence="4">GXMU-J5</strain>
    </source>
</reference>
<keyword evidence="5" id="KW-1185">Reference proteome</keyword>
<sequence>MASAAPAPTPAPTPSPASESASRSTARAIAVIGGGPGGLYAAALLKRLDPSRAITVWERNAPHDTFGFGVVLSDETLGGIEHADPVVYAALRDEFVRWDDIDIVHRGTCQTSGGHGFAALGRRRLLDILHGRCRALGVDLRFRTEAPPVAELRATHDLVIAADGVHSRTREAYADAFRPHIEEHRNRYIWLAADFAFDAFRFEIAETEHGVMQLHGYPFSDHESTVIVEMREEVWRAAGFDGPDVRESIEQCAKVFGDALGGRTLRSNNSSWLTFRTVVNDRWSHGNCVLIGDAAHTAHFSIGSGTKLAVEDALALAACLHEQPTTGAALHAYEAERRPVVASTQRAARASLEWFEDLARHLDQPPRQFAFNLLTRSRRVTHDNLRMRDAAFTEAVEREFGCPEGTPPMFTPFRLGGLTLRNRVVVSPMDMYSAVDGVPGDFHLVHLGARALGGAGLVMTEMVCVSPEGRITPGCAGLYTPEQAAAWRRVVEFAHTSAPGTAIGVQLGHSGRKGSTRLMWEGIDQPLPEPADNWPLVAASALRYKPANQLPRELTTDDLAEIREQFSAAAWRAAGAGFDLLELHCAHGYLLSGFLSPLTNRRTDAYGGSLEARMRFPLEVFDAVRAVWPDDRPMTVRISATDWADGGTSGADAVAMARAFAAHGADAIDVSTGQVVADEQPAYGRSYQVPYADRIRAEAGVPVISVGAISSWDDVNSLILAGRTDLCALARPHLYDPHWTLHAAAEQGYSGPGAVWPQPYRAGSRRPRTGRLDAPKPRLSLPG</sequence>
<dbReference type="RefSeq" id="WP_266601718.1">
    <property type="nucleotide sequence ID" value="NZ_JAPHNL010000253.1"/>
</dbReference>
<dbReference type="Gene3D" id="3.50.50.60">
    <property type="entry name" value="FAD/NAD(P)-binding domain"/>
    <property type="match status" value="1"/>
</dbReference>
<dbReference type="Gene3D" id="3.20.20.70">
    <property type="entry name" value="Aldolase class I"/>
    <property type="match status" value="1"/>
</dbReference>
<dbReference type="EMBL" id="JAPHNL010000253">
    <property type="protein sequence ID" value="MCX3061950.1"/>
    <property type="molecule type" value="Genomic_DNA"/>
</dbReference>
<dbReference type="NCBIfam" id="NF006101">
    <property type="entry name" value="PRK08255.1"/>
    <property type="match status" value="1"/>
</dbReference>
<dbReference type="InterPro" id="IPR036188">
    <property type="entry name" value="FAD/NAD-bd_sf"/>
</dbReference>
<dbReference type="CDD" id="cd02932">
    <property type="entry name" value="OYE_YqiM_FMN"/>
    <property type="match status" value="1"/>
</dbReference>
<dbReference type="Proteomes" id="UP001163064">
    <property type="component" value="Unassembled WGS sequence"/>
</dbReference>
<evidence type="ECO:0000259" key="2">
    <source>
        <dbReference type="Pfam" id="PF00724"/>
    </source>
</evidence>
<dbReference type="InterPro" id="IPR002938">
    <property type="entry name" value="FAD-bd"/>
</dbReference>
<dbReference type="Pfam" id="PF01494">
    <property type="entry name" value="FAD_binding_3"/>
    <property type="match status" value="1"/>
</dbReference>
<dbReference type="InterPro" id="IPR001155">
    <property type="entry name" value="OxRdtase_FMN_N"/>
</dbReference>
<feature type="region of interest" description="Disordered" evidence="1">
    <location>
        <begin position="754"/>
        <end position="783"/>
    </location>
</feature>
<dbReference type="SUPFAM" id="SSF51395">
    <property type="entry name" value="FMN-linked oxidoreductases"/>
    <property type="match status" value="1"/>
</dbReference>
<name>A0ABT3TYT9_9ACTN</name>
<dbReference type="SUPFAM" id="SSF51905">
    <property type="entry name" value="FAD/NAD(P)-binding domain"/>
    <property type="match status" value="1"/>
</dbReference>
<dbReference type="PANTHER" id="PTHR43303:SF3">
    <property type="entry name" value="BLR3436 PROTEIN"/>
    <property type="match status" value="1"/>
</dbReference>
<evidence type="ECO:0000259" key="3">
    <source>
        <dbReference type="Pfam" id="PF01494"/>
    </source>
</evidence>
<feature type="region of interest" description="Disordered" evidence="1">
    <location>
        <begin position="1"/>
        <end position="22"/>
    </location>
</feature>
<feature type="domain" description="FAD-binding" evidence="3">
    <location>
        <begin position="29"/>
        <end position="345"/>
    </location>
</feature>